<reference evidence="1 2" key="1">
    <citation type="submission" date="2012-10" db="EMBL/GenBank/DDBJ databases">
        <authorList>
            <person name="Strain E.A."/>
            <person name="Brown E."/>
            <person name="Allard M.W."/>
            <person name="Gonzalez-Escalona N."/>
            <person name="Timme R."/>
        </authorList>
    </citation>
    <scope>NUCLEOTIDE SEQUENCE [LARGE SCALE GENOMIC DNA]</scope>
    <source>
        <strain evidence="1 2">CFSAN001627</strain>
    </source>
</reference>
<evidence type="ECO:0000313" key="1">
    <source>
        <dbReference type="EMBL" id="EKN38119.1"/>
    </source>
</evidence>
<dbReference type="AlphaFoldDB" id="M1ZSY0"/>
<gene>
    <name evidence="1" type="ORF">CFSAN001627_24361</name>
</gene>
<comment type="caution">
    <text evidence="1">The sequence shown here is derived from an EMBL/GenBank/DDBJ whole genome shotgun (WGS) entry which is preliminary data.</text>
</comment>
<dbReference type="EMBL" id="AMXI01001555">
    <property type="protein sequence ID" value="EKN38119.1"/>
    <property type="molecule type" value="Genomic_DNA"/>
</dbReference>
<sequence length="95" mass="11799">MKRVKSCKKCEFYNEDEEFNCTNFKMVILDFNNARKCIYYKERMGKRKRCKTCMYLKYSYVPHINKYKYVCVKTRKIRSYTQLVYCNRYKKINSS</sequence>
<protein>
    <submittedName>
        <fullName evidence="1">Uncharacterized protein</fullName>
    </submittedName>
</protein>
<proteinExistence type="predicted"/>
<evidence type="ECO:0000313" key="2">
    <source>
        <dbReference type="Proteomes" id="UP000011944"/>
    </source>
</evidence>
<dbReference type="Proteomes" id="UP000011944">
    <property type="component" value="Unassembled WGS sequence"/>
</dbReference>
<accession>M1ZSY0</accession>
<reference evidence="1 2" key="2">
    <citation type="submission" date="2013-03" db="EMBL/GenBank/DDBJ databases">
        <title>Diversity in Clostridium botulinum.</title>
        <authorList>
            <person name="Timme R.E."/>
            <person name="Allard M."/>
            <person name="Luo Y."/>
            <person name="Strain E."/>
            <person name="Gonzalez-Escalona N."/>
            <person name="Brown E."/>
        </authorList>
    </citation>
    <scope>NUCLEOTIDE SEQUENCE [LARGE SCALE GENOMIC DNA]</scope>
    <source>
        <strain evidence="1 2">CFSAN001627</strain>
    </source>
</reference>
<name>M1ZSY0_CLOBO</name>
<organism evidence="1 2">
    <name type="scientific">Clostridium botulinum CFSAN001627</name>
    <dbReference type="NCBI Taxonomy" id="1232189"/>
    <lineage>
        <taxon>Bacteria</taxon>
        <taxon>Bacillati</taxon>
        <taxon>Bacillota</taxon>
        <taxon>Clostridia</taxon>
        <taxon>Eubacteriales</taxon>
        <taxon>Clostridiaceae</taxon>
        <taxon>Clostridium</taxon>
    </lineage>
</organism>